<dbReference type="Pfam" id="PF00395">
    <property type="entry name" value="SLH"/>
    <property type="match status" value="2"/>
</dbReference>
<feature type="domain" description="SLH" evidence="3">
    <location>
        <begin position="101"/>
        <end position="164"/>
    </location>
</feature>
<evidence type="ECO:0000259" key="3">
    <source>
        <dbReference type="PROSITE" id="PS51272"/>
    </source>
</evidence>
<dbReference type="Proteomes" id="UP001527882">
    <property type="component" value="Unassembled WGS sequence"/>
</dbReference>
<protein>
    <submittedName>
        <fullName evidence="4">S-layer homology domain-containing protein</fullName>
    </submittedName>
</protein>
<reference evidence="4 5" key="1">
    <citation type="submission" date="2022-12" db="EMBL/GenBank/DDBJ databases">
        <title>Draft genome sequence of Paenibacillus sp. dW9.</title>
        <authorList>
            <person name="Choi E.-W."/>
            <person name="Kim D.-U."/>
        </authorList>
    </citation>
    <scope>NUCLEOTIDE SEQUENCE [LARGE SCALE GENOMIC DNA]</scope>
    <source>
        <strain evidence="5">dW9</strain>
    </source>
</reference>
<evidence type="ECO:0000256" key="2">
    <source>
        <dbReference type="SAM" id="SignalP"/>
    </source>
</evidence>
<dbReference type="EMBL" id="JAQAGZ010000005">
    <property type="protein sequence ID" value="MCZ8512637.1"/>
    <property type="molecule type" value="Genomic_DNA"/>
</dbReference>
<evidence type="ECO:0000313" key="5">
    <source>
        <dbReference type="Proteomes" id="UP001527882"/>
    </source>
</evidence>
<dbReference type="RefSeq" id="WP_269881084.1">
    <property type="nucleotide sequence ID" value="NZ_JAQAGZ010000005.1"/>
</dbReference>
<dbReference type="PROSITE" id="PS51272">
    <property type="entry name" value="SLH"/>
    <property type="match status" value="1"/>
</dbReference>
<comment type="caution">
    <text evidence="4">The sequence shown here is derived from an EMBL/GenBank/DDBJ whole genome shotgun (WGS) entry which is preliminary data.</text>
</comment>
<dbReference type="InterPro" id="IPR014755">
    <property type="entry name" value="Cu-Rt/internalin_Ig-like"/>
</dbReference>
<sequence>MNSKAMSKIFSLATAFSMVVSGPVLAAEADATKDSSSFSDLKDLDAATKAKFDELIKGGVFDGVKDNVFGLKDKMNRAQFAKVASLIFQLKVDSFLKASSFSDVKADDPANGYALPYIEAIYKAGITDGYAAGQFNPAGEVTKEQLVAFLLRGLNLDTQAKATPGVSDQTVSDWAKGYVALALQKKLMTSGTDGSFGGTSAATREVLVLAAYEAKKQVVPAKPDTVTKVSIAKAEATGAKTITVTLNGAIADTSKLNVSISRGSSAVTATPKWNDNKNQVTLTLDTKMTEATYSVKLEAVKDGGLTVDKGTADVAVQNEKITKIEFVSSSDTVAQGEKVKIAFKALNQYNEQSDLSASRFNIVTSPDLGAQLSGSEQALSVNIYKAVNSSPALLVRDQLFAVTIIALDNTAQASKTFKVGDRQSIAKVELGDLKLLGGKTQLEAGDSAYLAYKAYDQYGFEVTDLKTLRDGTSTYNTGANALVSGTTTDSNGLQVDKGFDFYDDEDGDDRPELKINTVAVDMSTFLVEQELNLTVVAHQSGQSATKKVKLNAPKIPYEISFGSTNNTIAWGDDDVYLPIVVKDKFGNTLSGDDVLKYAGDISIYAYGSAGAEVGTEGRIEITGANKGKIRIGGLKINEETRKSGSLTINALVTKTGKSATYTTTISEKRYPNQIYVSSEPKPKMLPSLAPFGANASTTEDKMKLKFKDQYGEDFDKDYGGYEVELSFSQVGGNSSVTGNVYFSKGSMNGTPTWSMNADPKSGKPSTLKFIGDDTRADGYSTASTSIKAIRDTDLTFTPIQGDNYEGSYQVTARLFKSGTNRTQVSSTSRTIDVIKPEQAANLTYSLAAMSNGLYATHELDYASVLTENPADALPSTNIQGVSSPASDIDYMINWNAAKVEVTAKDSSGNNVAMPNNLIRGISISNPRAAQAVLKPKSDSIGYDVYGVRGLEAGTTSMLVSFYPSNYTGIRTALLENVQVKKDAPVTASLSAGENGKGKTIWLSVLNGLSISSGDSVVSNRTAKKKTFGDIKLKDAYGYTEYKNYGVYRTADLYGTIFYVSSLKWSDPANPGTLRIDVDKNAGTAVYYYQPGPGGSRIISFTATVTSGGKTQSVDVFVDANN</sequence>
<accession>A0ABT4Q6Z1</accession>
<keyword evidence="1 2" id="KW-0732">Signal</keyword>
<proteinExistence type="predicted"/>
<evidence type="ECO:0000256" key="1">
    <source>
        <dbReference type="ARBA" id="ARBA00022729"/>
    </source>
</evidence>
<evidence type="ECO:0000313" key="4">
    <source>
        <dbReference type="EMBL" id="MCZ8512637.1"/>
    </source>
</evidence>
<feature type="chain" id="PRO_5045917529" evidence="2">
    <location>
        <begin position="27"/>
        <end position="1121"/>
    </location>
</feature>
<name>A0ABT4Q6Z1_9BACL</name>
<organism evidence="4 5">
    <name type="scientific">Paenibacillus gyeongsangnamensis</name>
    <dbReference type="NCBI Taxonomy" id="3388067"/>
    <lineage>
        <taxon>Bacteria</taxon>
        <taxon>Bacillati</taxon>
        <taxon>Bacillota</taxon>
        <taxon>Bacilli</taxon>
        <taxon>Bacillales</taxon>
        <taxon>Paenibacillaceae</taxon>
        <taxon>Paenibacillus</taxon>
    </lineage>
</organism>
<gene>
    <name evidence="4" type="ORF">O9H85_09465</name>
</gene>
<keyword evidence="5" id="KW-1185">Reference proteome</keyword>
<feature type="signal peptide" evidence="2">
    <location>
        <begin position="1"/>
        <end position="26"/>
    </location>
</feature>
<dbReference type="InterPro" id="IPR001119">
    <property type="entry name" value="SLH_dom"/>
</dbReference>
<dbReference type="Gene3D" id="2.60.40.1220">
    <property type="match status" value="1"/>
</dbReference>